<evidence type="ECO:0000313" key="4">
    <source>
        <dbReference type="EMBL" id="MBK5176645.1"/>
    </source>
</evidence>
<gene>
    <name evidence="4" type="ORF">I2492_09950</name>
    <name evidence="3" type="ORF">I2493_11435</name>
</gene>
<dbReference type="EMBL" id="JADRCP010000002">
    <property type="protein sequence ID" value="MBK5176645.1"/>
    <property type="molecule type" value="Genomic_DNA"/>
</dbReference>
<feature type="domain" description="LiaI-LiaF-like transmembrane region" evidence="2">
    <location>
        <begin position="1"/>
        <end position="40"/>
    </location>
</feature>
<accession>A0A9D7FXU6</accession>
<evidence type="ECO:0000313" key="6">
    <source>
        <dbReference type="Proteomes" id="UP001296969"/>
    </source>
</evidence>
<feature type="transmembrane region" description="Helical" evidence="1">
    <location>
        <begin position="28"/>
        <end position="46"/>
    </location>
</feature>
<keyword evidence="1" id="KW-0472">Membrane</keyword>
<keyword evidence="1" id="KW-0812">Transmembrane</keyword>
<dbReference type="InterPro" id="IPR043726">
    <property type="entry name" value="LiaI-LiaF-like_TM1"/>
</dbReference>
<evidence type="ECO:0000259" key="2">
    <source>
        <dbReference type="Pfam" id="PF18917"/>
    </source>
</evidence>
<protein>
    <recommendedName>
        <fullName evidence="2">LiaI-LiaF-like transmembrane region domain-containing protein</fullName>
    </recommendedName>
</protein>
<dbReference type="AlphaFoldDB" id="A0A9D7FXU6"/>
<dbReference type="Proteomes" id="UP000807542">
    <property type="component" value="Unassembled WGS sequence"/>
</dbReference>
<name>A0A9D7FXU6_9GAMM</name>
<keyword evidence="6" id="KW-1185">Reference proteome</keyword>
<evidence type="ECO:0000313" key="5">
    <source>
        <dbReference type="Proteomes" id="UP000807542"/>
    </source>
</evidence>
<comment type="caution">
    <text evidence="4">The sequence shown here is derived from an EMBL/GenBank/DDBJ whole genome shotgun (WGS) entry which is preliminary data.</text>
</comment>
<dbReference type="Pfam" id="PF18917">
    <property type="entry name" value="LiaI-LiaF-like_TM1"/>
    <property type="match status" value="1"/>
</dbReference>
<evidence type="ECO:0000256" key="1">
    <source>
        <dbReference type="SAM" id="Phobius"/>
    </source>
</evidence>
<dbReference type="Proteomes" id="UP001296969">
    <property type="component" value="Unassembled WGS sequence"/>
</dbReference>
<reference evidence="4 6" key="1">
    <citation type="submission" date="2020-11" db="EMBL/GenBank/DDBJ databases">
        <title>Insectihabitans protaetiae gen. nov. sp. nov. and Insectihabitans allomyrinae sp. nov., isolated from larvae of Protaetia brevitarsis seulensis and Allomyrina dichotoma, respectively.</title>
        <authorList>
            <person name="Lee S.D."/>
            <person name="Byeon Y.-S."/>
            <person name="Kim S.-M."/>
            <person name="Yang H.L."/>
            <person name="Kim I.S."/>
        </authorList>
    </citation>
    <scope>NUCLEOTIDE SEQUENCE</scope>
    <source>
        <strain evidence="4">CWB-B4</strain>
        <strain evidence="3 6">CWB-B43</strain>
    </source>
</reference>
<dbReference type="RefSeq" id="WP_228398419.1">
    <property type="nucleotide sequence ID" value="NZ_JADRCP010000002.1"/>
</dbReference>
<evidence type="ECO:0000313" key="3">
    <source>
        <dbReference type="EMBL" id="MBK5073624.1"/>
    </source>
</evidence>
<proteinExistence type="predicted"/>
<organism evidence="4 5">
    <name type="scientific">Limnobaculum xujianqingii</name>
    <dbReference type="NCBI Taxonomy" id="2738837"/>
    <lineage>
        <taxon>Bacteria</taxon>
        <taxon>Pseudomonadati</taxon>
        <taxon>Pseudomonadota</taxon>
        <taxon>Gammaproteobacteria</taxon>
        <taxon>Enterobacterales</taxon>
        <taxon>Budviciaceae</taxon>
        <taxon>Limnobaculum</taxon>
    </lineage>
</organism>
<dbReference type="EMBL" id="JADRCQ010000002">
    <property type="protein sequence ID" value="MBK5073624.1"/>
    <property type="molecule type" value="Genomic_DNA"/>
</dbReference>
<keyword evidence="1" id="KW-1133">Transmembrane helix</keyword>
<sequence length="52" mass="5705">MFFGLFIILAGALSLLENFGIIQGDVKWGVPLAIICIGLNYVYTSIKSNKNK</sequence>